<keyword evidence="5" id="KW-1185">Reference proteome</keyword>
<proteinExistence type="predicted"/>
<dbReference type="InterPro" id="IPR016181">
    <property type="entry name" value="Acyl_CoA_acyltransferase"/>
</dbReference>
<evidence type="ECO:0000256" key="2">
    <source>
        <dbReference type="ARBA" id="ARBA00023315"/>
    </source>
</evidence>
<gene>
    <name evidence="4" type="ORF">EV186_1178</name>
</gene>
<feature type="domain" description="N-acetyltransferase" evidence="3">
    <location>
        <begin position="167"/>
        <end position="326"/>
    </location>
</feature>
<accession>A0A4R6RQ48</accession>
<dbReference type="Pfam" id="PF00583">
    <property type="entry name" value="Acetyltransf_1"/>
    <property type="match status" value="2"/>
</dbReference>
<dbReference type="EMBL" id="SNXZ01000017">
    <property type="protein sequence ID" value="TDP88893.1"/>
    <property type="molecule type" value="Genomic_DNA"/>
</dbReference>
<feature type="domain" description="N-acetyltransferase" evidence="3">
    <location>
        <begin position="1"/>
        <end position="165"/>
    </location>
</feature>
<comment type="caution">
    <text evidence="4">The sequence shown here is derived from an EMBL/GenBank/DDBJ whole genome shotgun (WGS) entry which is preliminary data.</text>
</comment>
<dbReference type="GO" id="GO:0016747">
    <property type="term" value="F:acyltransferase activity, transferring groups other than amino-acyl groups"/>
    <property type="evidence" value="ECO:0007669"/>
    <property type="project" value="InterPro"/>
</dbReference>
<dbReference type="AlphaFoldDB" id="A0A4R6RQ48"/>
<evidence type="ECO:0000313" key="5">
    <source>
        <dbReference type="Proteomes" id="UP000295444"/>
    </source>
</evidence>
<sequence length="333" mass="36678">MEIVEFDPFTAAEKDLREIFDVASAAHAVDLPDLPPVTFEAVIGGLRTPQPNLAPARRWFARRDGRIVALASLFLPPAENSALSLVKLLVHPDVRRHGVGTAVFHRISPALRDEGRTVVEAWNVRKGSPGERFGSALGFRVVCSTLFQVLSLDGLGPVPDVPPAKGYRLRSWSRSAPDDLVDSYASARQAIADSPFGQSAFRFPDWNARRVRADEEDRRRTNIEQRIVAAVHEESGVVAGFTELNLPAHHQDVAFQGDTAVLAEHRGHGLGYCLKTSMLRWLRAEHPGHQQVYTSTASANAHMAGINHRLGFRDFQETLVLAQDVAFCDTSRA</sequence>
<protein>
    <submittedName>
        <fullName evidence="4">Acetyltransferase (GNAT) family protein</fullName>
    </submittedName>
</protein>
<dbReference type="PANTHER" id="PTHR43877">
    <property type="entry name" value="AMINOALKYLPHOSPHONATE N-ACETYLTRANSFERASE-RELATED-RELATED"/>
    <property type="match status" value="1"/>
</dbReference>
<dbReference type="PANTHER" id="PTHR43877:SF1">
    <property type="entry name" value="ACETYLTRANSFERASE"/>
    <property type="match status" value="1"/>
</dbReference>
<dbReference type="InterPro" id="IPR000182">
    <property type="entry name" value="GNAT_dom"/>
</dbReference>
<dbReference type="OrthoDB" id="4119890at2"/>
<dbReference type="InterPro" id="IPR050832">
    <property type="entry name" value="Bact_Acetyltransf"/>
</dbReference>
<dbReference type="PROSITE" id="PS51186">
    <property type="entry name" value="GNAT"/>
    <property type="match status" value="2"/>
</dbReference>
<dbReference type="Gene3D" id="3.40.630.30">
    <property type="match status" value="1"/>
</dbReference>
<organism evidence="4 5">
    <name type="scientific">Labedaea rhizosphaerae</name>
    <dbReference type="NCBI Taxonomy" id="598644"/>
    <lineage>
        <taxon>Bacteria</taxon>
        <taxon>Bacillati</taxon>
        <taxon>Actinomycetota</taxon>
        <taxon>Actinomycetes</taxon>
        <taxon>Pseudonocardiales</taxon>
        <taxon>Pseudonocardiaceae</taxon>
        <taxon>Labedaea</taxon>
    </lineage>
</organism>
<keyword evidence="1 4" id="KW-0808">Transferase</keyword>
<evidence type="ECO:0000256" key="1">
    <source>
        <dbReference type="ARBA" id="ARBA00022679"/>
    </source>
</evidence>
<evidence type="ECO:0000313" key="4">
    <source>
        <dbReference type="EMBL" id="TDP88893.1"/>
    </source>
</evidence>
<reference evidence="4 5" key="1">
    <citation type="submission" date="2019-03" db="EMBL/GenBank/DDBJ databases">
        <title>Genomic Encyclopedia of Type Strains, Phase IV (KMG-IV): sequencing the most valuable type-strain genomes for metagenomic binning, comparative biology and taxonomic classification.</title>
        <authorList>
            <person name="Goeker M."/>
        </authorList>
    </citation>
    <scope>NUCLEOTIDE SEQUENCE [LARGE SCALE GENOMIC DNA]</scope>
    <source>
        <strain evidence="4 5">DSM 45361</strain>
    </source>
</reference>
<name>A0A4R6RQ48_LABRH</name>
<dbReference type="CDD" id="cd04301">
    <property type="entry name" value="NAT_SF"/>
    <property type="match status" value="2"/>
</dbReference>
<dbReference type="Proteomes" id="UP000295444">
    <property type="component" value="Unassembled WGS sequence"/>
</dbReference>
<dbReference type="SUPFAM" id="SSF55729">
    <property type="entry name" value="Acyl-CoA N-acyltransferases (Nat)"/>
    <property type="match status" value="1"/>
</dbReference>
<keyword evidence="2" id="KW-0012">Acyltransferase</keyword>
<evidence type="ECO:0000259" key="3">
    <source>
        <dbReference type="PROSITE" id="PS51186"/>
    </source>
</evidence>